<dbReference type="AlphaFoldDB" id="J9G9N2"/>
<dbReference type="PANTHER" id="PTHR30008:SF0">
    <property type="entry name" value="EXODEOXYRIBONUCLEASE 7 LARGE SUBUNIT"/>
    <property type="match status" value="1"/>
</dbReference>
<evidence type="ECO:0000313" key="2">
    <source>
        <dbReference type="EMBL" id="EJW96149.1"/>
    </source>
</evidence>
<dbReference type="GO" id="GO:0009318">
    <property type="term" value="C:exodeoxyribonuclease VII complex"/>
    <property type="evidence" value="ECO:0007669"/>
    <property type="project" value="InterPro"/>
</dbReference>
<organism evidence="2">
    <name type="scientific">gut metagenome</name>
    <dbReference type="NCBI Taxonomy" id="749906"/>
    <lineage>
        <taxon>unclassified sequences</taxon>
        <taxon>metagenomes</taxon>
        <taxon>organismal metagenomes</taxon>
    </lineage>
</organism>
<reference evidence="2" key="1">
    <citation type="journal article" date="2012" name="PLoS ONE">
        <title>Gene sets for utilization of primary and secondary nutrition supplies in the distal gut of endangered iberian lynx.</title>
        <authorList>
            <person name="Alcaide M."/>
            <person name="Messina E."/>
            <person name="Richter M."/>
            <person name="Bargiela R."/>
            <person name="Peplies J."/>
            <person name="Huws S.A."/>
            <person name="Newbold C.J."/>
            <person name="Golyshin P.N."/>
            <person name="Simon M.A."/>
            <person name="Lopez G."/>
            <person name="Yakimov M.M."/>
            <person name="Ferrer M."/>
        </authorList>
    </citation>
    <scope>NUCLEOTIDE SEQUENCE</scope>
</reference>
<evidence type="ECO:0000259" key="1">
    <source>
        <dbReference type="Pfam" id="PF02601"/>
    </source>
</evidence>
<dbReference type="Pfam" id="PF02601">
    <property type="entry name" value="Exonuc_VII_L"/>
    <property type="match status" value="1"/>
</dbReference>
<feature type="domain" description="Exonuclease VII large subunit C-terminal" evidence="1">
    <location>
        <begin position="2"/>
        <end position="238"/>
    </location>
</feature>
<accession>J9G9N2</accession>
<protein>
    <submittedName>
        <fullName evidence="2">Exodeoxyribonuclease VII large subunit</fullName>
    </submittedName>
</protein>
<proteinExistence type="predicted"/>
<gene>
    <name evidence="2" type="ORF">EVA_15746</name>
</gene>
<dbReference type="PANTHER" id="PTHR30008">
    <property type="entry name" value="EXODEOXYRIBONUCLEASE 7 LARGE SUBUNIT"/>
    <property type="match status" value="1"/>
</dbReference>
<dbReference type="InterPro" id="IPR003753">
    <property type="entry name" value="Exonuc_VII_L"/>
</dbReference>
<name>J9G9N2_9ZZZZ</name>
<comment type="caution">
    <text evidence="2">The sequence shown here is derived from an EMBL/GenBank/DDBJ whole genome shotgun (WGS) entry which is preliminary data.</text>
</comment>
<dbReference type="InterPro" id="IPR020579">
    <property type="entry name" value="Exonuc_VII_lsu_C"/>
</dbReference>
<dbReference type="GO" id="GO:0006308">
    <property type="term" value="P:DNA catabolic process"/>
    <property type="evidence" value="ECO:0007669"/>
    <property type="project" value="InterPro"/>
</dbReference>
<sequence length="249" mass="28271">MVVIIRGGGAVTDLNGFDSYLLAANVAQFPLPVLTGIGHERDDTIVDLVAHLRLKTPTAVAAFLIDRRGQEMAQVDDLRRRLVEAVRQRLHTEEQRQERVASHLTLAVSQQLAMQRRMYQLLAHRYAIASTQFFSRQREQLTRQSVALQSAVWLDLQLRYQQMEALLPRISLALERYFQRKHDQHTLIERSLRLAGPNRILAMGFSITLTNGKPIRSAASLRPGDILETRLAEGSVQSVVQESFKPQNE</sequence>
<dbReference type="EMBL" id="AMCI01005431">
    <property type="protein sequence ID" value="EJW96149.1"/>
    <property type="molecule type" value="Genomic_DNA"/>
</dbReference>
<dbReference type="GO" id="GO:0008855">
    <property type="term" value="F:exodeoxyribonuclease VII activity"/>
    <property type="evidence" value="ECO:0007669"/>
    <property type="project" value="InterPro"/>
</dbReference>